<dbReference type="EMBL" id="CP003167">
    <property type="protein sequence ID" value="AGB01286.1"/>
    <property type="molecule type" value="Genomic_DNA"/>
</dbReference>
<dbReference type="AlphaFoldDB" id="L0HBV5"/>
<gene>
    <name evidence="1" type="ordered locus">Metfor_0204</name>
</gene>
<protein>
    <submittedName>
        <fullName evidence="1">Uncharacterized protein</fullName>
    </submittedName>
</protein>
<organism evidence="1 2">
    <name type="scientific">Methanoregula formicica (strain DSM 22288 / NBRC 105244 / SMSP)</name>
    <dbReference type="NCBI Taxonomy" id="593750"/>
    <lineage>
        <taxon>Archaea</taxon>
        <taxon>Methanobacteriati</taxon>
        <taxon>Methanobacteriota</taxon>
        <taxon>Stenosarchaea group</taxon>
        <taxon>Methanomicrobia</taxon>
        <taxon>Methanomicrobiales</taxon>
        <taxon>Methanoregulaceae</taxon>
        <taxon>Methanoregula</taxon>
    </lineage>
</organism>
<dbReference type="STRING" id="593750.Metfor_0204"/>
<dbReference type="Proteomes" id="UP000010824">
    <property type="component" value="Chromosome"/>
</dbReference>
<proteinExistence type="predicted"/>
<evidence type="ECO:0000313" key="1">
    <source>
        <dbReference type="EMBL" id="AGB01286.1"/>
    </source>
</evidence>
<dbReference type="HOGENOM" id="CLU_3147952_0_0_2"/>
<dbReference type="KEGG" id="mfo:Metfor_0204"/>
<name>L0HBV5_METFS</name>
<sequence length="48" mass="5482">MSYFWKGGMMDVTPLITTPTFETVAASSAVRGEVQTYKRFLTEYLPLF</sequence>
<reference evidence="1 2" key="2">
    <citation type="journal article" date="2014" name="Genome Announc.">
        <title>Complete Genome Sequence of Methanoregula formicica SMSPT, a Mesophilic Hydrogenotrophic Methanogen Isolated from a Methanogenic Upflow Anaerobic Sludge Blanket Reactor.</title>
        <authorList>
            <person name="Yamamoto K."/>
            <person name="Tamaki H."/>
            <person name="Cadillo-Quiroz H."/>
            <person name="Imachi H."/>
            <person name="Kyrpides N."/>
            <person name="Woyke T."/>
            <person name="Goodwin L."/>
            <person name="Zinder S.H."/>
            <person name="Kamagata Y."/>
            <person name="Liu W.T."/>
        </authorList>
    </citation>
    <scope>NUCLEOTIDE SEQUENCE [LARGE SCALE GENOMIC DNA]</scope>
    <source>
        <strain evidence="2">DSM 22288 / NBRC 105244 / SMSP</strain>
    </source>
</reference>
<reference evidence="2" key="1">
    <citation type="submission" date="2011-12" db="EMBL/GenBank/DDBJ databases">
        <title>Complete sequence of Methanoregula formicicum SMSP.</title>
        <authorList>
            <person name="Lucas S."/>
            <person name="Han J."/>
            <person name="Lapidus A."/>
            <person name="Cheng J.-F."/>
            <person name="Goodwin L."/>
            <person name="Pitluck S."/>
            <person name="Peters L."/>
            <person name="Ovchinnikova G."/>
            <person name="Teshima H."/>
            <person name="Detter J.C."/>
            <person name="Han C."/>
            <person name="Tapia R."/>
            <person name="Land M."/>
            <person name="Hauser L."/>
            <person name="Kyrpides N."/>
            <person name="Ivanova N."/>
            <person name="Pagani I."/>
            <person name="Imachi H."/>
            <person name="Tamaki H."/>
            <person name="Sekiguchi Y."/>
            <person name="Kamagata Y."/>
            <person name="Cadillo-Quiroz H."/>
            <person name="Zinder S."/>
            <person name="Liu W.-T."/>
            <person name="Woyke T."/>
        </authorList>
    </citation>
    <scope>NUCLEOTIDE SEQUENCE [LARGE SCALE GENOMIC DNA]</scope>
    <source>
        <strain evidence="2">DSM 22288 / NBRC 105244 / SMSP</strain>
    </source>
</reference>
<keyword evidence="2" id="KW-1185">Reference proteome</keyword>
<dbReference type="InParanoid" id="L0HBV5"/>
<evidence type="ECO:0000313" key="2">
    <source>
        <dbReference type="Proteomes" id="UP000010824"/>
    </source>
</evidence>
<accession>L0HBV5</accession>